<gene>
    <name evidence="3" type="ORF">IQ249_00660</name>
</gene>
<reference evidence="3" key="1">
    <citation type="submission" date="2020-10" db="EMBL/GenBank/DDBJ databases">
        <authorList>
            <person name="Castelo-Branco R."/>
            <person name="Eusebio N."/>
            <person name="Adriana R."/>
            <person name="Vieira A."/>
            <person name="Brugerolle De Fraissinette N."/>
            <person name="Rezende De Castro R."/>
            <person name="Schneider M.P."/>
            <person name="Vasconcelos V."/>
            <person name="Leao P.N."/>
        </authorList>
    </citation>
    <scope>NUCLEOTIDE SEQUENCE</scope>
    <source>
        <strain evidence="3">LEGE 07157</strain>
    </source>
</reference>
<protein>
    <submittedName>
        <fullName evidence="3">Tyrosine-type recombinase/integrase</fullName>
    </submittedName>
</protein>
<dbReference type="SUPFAM" id="SSF56349">
    <property type="entry name" value="DNA breaking-rejoining enzymes"/>
    <property type="match status" value="1"/>
</dbReference>
<sequence>MAFENTTESMTKRVLQQINAAFKWALLHNKVIPPNPWAEMAKEFKHNWEKELKPNPFTTKEKELVLRAFEEHRGRWNGKNFVGHAYCYYYPFVSFLFLTGCRPGEAIALSWGDILKETIVFNGSVYRHGSQRFKTAGSKNNKKRLFPCNDKLKALLEETKPVDALSSDWVFPSPRGKDINYGNFSNRAWNTIVDPIKSGTTPYNCRDTFISEQVIKGIPLAIVAQWCDTSTEIIEKYYLGESSLPSLTPAE</sequence>
<feature type="domain" description="Tyr recombinase" evidence="2">
    <location>
        <begin position="52"/>
        <end position="251"/>
    </location>
</feature>
<dbReference type="AlphaFoldDB" id="A0A8J7DL84"/>
<keyword evidence="1" id="KW-0233">DNA recombination</keyword>
<evidence type="ECO:0000256" key="1">
    <source>
        <dbReference type="ARBA" id="ARBA00023172"/>
    </source>
</evidence>
<accession>A0A8J7DL84</accession>
<comment type="caution">
    <text evidence="3">The sequence shown here is derived from an EMBL/GenBank/DDBJ whole genome shotgun (WGS) entry which is preliminary data.</text>
</comment>
<dbReference type="PROSITE" id="PS51898">
    <property type="entry name" value="TYR_RECOMBINASE"/>
    <property type="match status" value="1"/>
</dbReference>
<dbReference type="Pfam" id="PF00589">
    <property type="entry name" value="Phage_integrase"/>
    <property type="match status" value="1"/>
</dbReference>
<proteinExistence type="predicted"/>
<organism evidence="3 4">
    <name type="scientific">Lusitaniella coriacea LEGE 07157</name>
    <dbReference type="NCBI Taxonomy" id="945747"/>
    <lineage>
        <taxon>Bacteria</taxon>
        <taxon>Bacillati</taxon>
        <taxon>Cyanobacteriota</taxon>
        <taxon>Cyanophyceae</taxon>
        <taxon>Spirulinales</taxon>
        <taxon>Lusitaniellaceae</taxon>
        <taxon>Lusitaniella</taxon>
    </lineage>
</organism>
<dbReference type="InterPro" id="IPR013762">
    <property type="entry name" value="Integrase-like_cat_sf"/>
</dbReference>
<dbReference type="InterPro" id="IPR002104">
    <property type="entry name" value="Integrase_catalytic"/>
</dbReference>
<dbReference type="RefSeq" id="WP_194027478.1">
    <property type="nucleotide sequence ID" value="NZ_JADEWZ010000001.1"/>
</dbReference>
<name>A0A8J7DL84_9CYAN</name>
<evidence type="ECO:0000259" key="2">
    <source>
        <dbReference type="PROSITE" id="PS51898"/>
    </source>
</evidence>
<evidence type="ECO:0000313" key="4">
    <source>
        <dbReference type="Proteomes" id="UP000654482"/>
    </source>
</evidence>
<dbReference type="GO" id="GO:0015074">
    <property type="term" value="P:DNA integration"/>
    <property type="evidence" value="ECO:0007669"/>
    <property type="project" value="InterPro"/>
</dbReference>
<evidence type="ECO:0000313" key="3">
    <source>
        <dbReference type="EMBL" id="MBE9114398.1"/>
    </source>
</evidence>
<dbReference type="GO" id="GO:0003677">
    <property type="term" value="F:DNA binding"/>
    <property type="evidence" value="ECO:0007669"/>
    <property type="project" value="InterPro"/>
</dbReference>
<dbReference type="InterPro" id="IPR011010">
    <property type="entry name" value="DNA_brk_join_enz"/>
</dbReference>
<dbReference type="EMBL" id="JADEWZ010000001">
    <property type="protein sequence ID" value="MBE9114398.1"/>
    <property type="molecule type" value="Genomic_DNA"/>
</dbReference>
<keyword evidence="4" id="KW-1185">Reference proteome</keyword>
<dbReference type="Proteomes" id="UP000654482">
    <property type="component" value="Unassembled WGS sequence"/>
</dbReference>
<dbReference type="Gene3D" id="1.10.443.10">
    <property type="entry name" value="Intergrase catalytic core"/>
    <property type="match status" value="1"/>
</dbReference>
<dbReference type="GO" id="GO:0006310">
    <property type="term" value="P:DNA recombination"/>
    <property type="evidence" value="ECO:0007669"/>
    <property type="project" value="UniProtKB-KW"/>
</dbReference>